<keyword evidence="7" id="KW-1185">Reference proteome</keyword>
<dbReference type="RefSeq" id="WP_168660198.1">
    <property type="nucleotide sequence ID" value="NZ_CP051180.1"/>
</dbReference>
<dbReference type="PROSITE" id="PS51891">
    <property type="entry name" value="CENP_V_GFA"/>
    <property type="match status" value="1"/>
</dbReference>
<evidence type="ECO:0000259" key="5">
    <source>
        <dbReference type="PROSITE" id="PS51891"/>
    </source>
</evidence>
<evidence type="ECO:0000313" key="6">
    <source>
        <dbReference type="EMBL" id="QIZ76937.1"/>
    </source>
</evidence>
<dbReference type="KEGG" id="fes:HER31_08640"/>
<sequence length="138" mass="15634">MAKVLTGGCLCGAIRYQTTAEPFDADHCHCRQCQRGSGGILNSWMDFKAEQINWLNQPPREFASSAKIHRGFCSTCGSTISYRHSDYPHYLTLTIASLDNPNHVKPNYHIFTASQPDWLSINDDCPRYKHQRTKPSSN</sequence>
<dbReference type="PANTHER" id="PTHR33337:SF40">
    <property type="entry name" value="CENP-V_GFA DOMAIN-CONTAINING PROTEIN-RELATED"/>
    <property type="match status" value="1"/>
</dbReference>
<dbReference type="AlphaFoldDB" id="A0A6H1UCV6"/>
<name>A0A6H1UCV6_9GAMM</name>
<proteinExistence type="inferred from homology"/>
<dbReference type="EMBL" id="CP051180">
    <property type="protein sequence ID" value="QIZ76937.1"/>
    <property type="molecule type" value="Genomic_DNA"/>
</dbReference>
<evidence type="ECO:0000313" key="7">
    <source>
        <dbReference type="Proteomes" id="UP000501602"/>
    </source>
</evidence>
<reference evidence="6 7" key="1">
    <citation type="submission" date="2020-04" db="EMBL/GenBank/DDBJ databases">
        <title>Ferrimonas sp. S7 isolated from sea water.</title>
        <authorList>
            <person name="Bae S.S."/>
            <person name="Baek K."/>
        </authorList>
    </citation>
    <scope>NUCLEOTIDE SEQUENCE [LARGE SCALE GENOMIC DNA]</scope>
    <source>
        <strain evidence="6 7">S7</strain>
    </source>
</reference>
<dbReference type="SUPFAM" id="SSF51316">
    <property type="entry name" value="Mss4-like"/>
    <property type="match status" value="1"/>
</dbReference>
<dbReference type="InterPro" id="IPR006913">
    <property type="entry name" value="CENP-V/GFA"/>
</dbReference>
<comment type="similarity">
    <text evidence="1">Belongs to the Gfa family.</text>
</comment>
<feature type="domain" description="CENP-V/GFA" evidence="5">
    <location>
        <begin position="5"/>
        <end position="109"/>
    </location>
</feature>
<accession>A0A6H1UCV6</accession>
<keyword evidence="2" id="KW-0479">Metal-binding</keyword>
<dbReference type="Proteomes" id="UP000501602">
    <property type="component" value="Chromosome"/>
</dbReference>
<evidence type="ECO:0000256" key="1">
    <source>
        <dbReference type="ARBA" id="ARBA00005495"/>
    </source>
</evidence>
<keyword evidence="4" id="KW-0456">Lyase</keyword>
<evidence type="ECO:0000256" key="4">
    <source>
        <dbReference type="ARBA" id="ARBA00023239"/>
    </source>
</evidence>
<protein>
    <submittedName>
        <fullName evidence="6">GFA family protein</fullName>
    </submittedName>
</protein>
<dbReference type="InterPro" id="IPR011057">
    <property type="entry name" value="Mss4-like_sf"/>
</dbReference>
<dbReference type="GO" id="GO:0016846">
    <property type="term" value="F:carbon-sulfur lyase activity"/>
    <property type="evidence" value="ECO:0007669"/>
    <property type="project" value="InterPro"/>
</dbReference>
<dbReference type="Gene3D" id="3.90.1590.10">
    <property type="entry name" value="glutathione-dependent formaldehyde- activating enzyme (gfa)"/>
    <property type="match status" value="1"/>
</dbReference>
<evidence type="ECO:0000256" key="3">
    <source>
        <dbReference type="ARBA" id="ARBA00022833"/>
    </source>
</evidence>
<dbReference type="Pfam" id="PF04828">
    <property type="entry name" value="GFA"/>
    <property type="match status" value="1"/>
</dbReference>
<keyword evidence="3" id="KW-0862">Zinc</keyword>
<gene>
    <name evidence="6" type="ORF">HER31_08640</name>
</gene>
<dbReference type="GO" id="GO:0046872">
    <property type="term" value="F:metal ion binding"/>
    <property type="evidence" value="ECO:0007669"/>
    <property type="project" value="UniProtKB-KW"/>
</dbReference>
<evidence type="ECO:0000256" key="2">
    <source>
        <dbReference type="ARBA" id="ARBA00022723"/>
    </source>
</evidence>
<dbReference type="PANTHER" id="PTHR33337">
    <property type="entry name" value="GFA DOMAIN-CONTAINING PROTEIN"/>
    <property type="match status" value="1"/>
</dbReference>
<organism evidence="6 7">
    <name type="scientific">Ferrimonas lipolytica</name>
    <dbReference type="NCBI Taxonomy" id="2724191"/>
    <lineage>
        <taxon>Bacteria</taxon>
        <taxon>Pseudomonadati</taxon>
        <taxon>Pseudomonadota</taxon>
        <taxon>Gammaproteobacteria</taxon>
        <taxon>Alteromonadales</taxon>
        <taxon>Ferrimonadaceae</taxon>
        <taxon>Ferrimonas</taxon>
    </lineage>
</organism>